<protein>
    <submittedName>
        <fullName evidence="3">Transposase</fullName>
    </submittedName>
</protein>
<evidence type="ECO:0000256" key="1">
    <source>
        <dbReference type="SAM" id="MobiDB-lite"/>
    </source>
</evidence>
<dbReference type="PANTHER" id="PTHR46637:SF1">
    <property type="entry name" value="BLL5188 PROTEIN"/>
    <property type="match status" value="1"/>
</dbReference>
<feature type="region of interest" description="Disordered" evidence="1">
    <location>
        <begin position="1"/>
        <end position="33"/>
    </location>
</feature>
<feature type="compositionally biased region" description="Basic and acidic residues" evidence="1">
    <location>
        <begin position="9"/>
        <end position="22"/>
    </location>
</feature>
<evidence type="ECO:0000259" key="2">
    <source>
        <dbReference type="Pfam" id="PF13340"/>
    </source>
</evidence>
<comment type="caution">
    <text evidence="3">The sequence shown here is derived from an EMBL/GenBank/DDBJ whole genome shotgun (WGS) entry which is preliminary data.</text>
</comment>
<evidence type="ECO:0000313" key="3">
    <source>
        <dbReference type="EMBL" id="RKH66281.1"/>
    </source>
</evidence>
<sequence length="61" mass="6964">MELTDEQWEVLRPHVPGPERQRTSAKGGRPWRDPQDVLNGILWVLRTGAPSADLPGRYPPY</sequence>
<dbReference type="AlphaFoldDB" id="A0A3A8QF51"/>
<keyword evidence="4" id="KW-1185">Reference proteome</keyword>
<gene>
    <name evidence="3" type="ORF">D7X96_21785</name>
</gene>
<reference evidence="4" key="1">
    <citation type="submission" date="2018-09" db="EMBL/GenBank/DDBJ databases">
        <authorList>
            <person name="Livingstone P.G."/>
            <person name="Whitworth D.E."/>
        </authorList>
    </citation>
    <scope>NUCLEOTIDE SEQUENCE [LARGE SCALE GENOMIC DNA]</scope>
    <source>
        <strain evidence="4">AB047A</strain>
    </source>
</reference>
<accession>A0A3A8QF51</accession>
<dbReference type="PANTHER" id="PTHR46637">
    <property type="entry name" value="TIS1421-TRANSPOSASE PROTEIN A"/>
    <property type="match status" value="1"/>
</dbReference>
<evidence type="ECO:0000313" key="4">
    <source>
        <dbReference type="Proteomes" id="UP000282656"/>
    </source>
</evidence>
<dbReference type="Pfam" id="PF13340">
    <property type="entry name" value="DUF4096"/>
    <property type="match status" value="1"/>
</dbReference>
<name>A0A3A8QF51_9BACT</name>
<feature type="domain" description="Insertion element IS402-like" evidence="2">
    <location>
        <begin position="3"/>
        <end position="60"/>
    </location>
</feature>
<dbReference type="Proteomes" id="UP000282656">
    <property type="component" value="Unassembled WGS sequence"/>
</dbReference>
<dbReference type="EMBL" id="RAWM01000062">
    <property type="protein sequence ID" value="RKH66281.1"/>
    <property type="molecule type" value="Genomic_DNA"/>
</dbReference>
<organism evidence="3 4">
    <name type="scientific">Corallococcus interemptor</name>
    <dbReference type="NCBI Taxonomy" id="2316720"/>
    <lineage>
        <taxon>Bacteria</taxon>
        <taxon>Pseudomonadati</taxon>
        <taxon>Myxococcota</taxon>
        <taxon>Myxococcia</taxon>
        <taxon>Myxococcales</taxon>
        <taxon>Cystobacterineae</taxon>
        <taxon>Myxococcaceae</taxon>
        <taxon>Corallococcus</taxon>
    </lineage>
</organism>
<dbReference type="InterPro" id="IPR052909">
    <property type="entry name" value="Transposase_6_like"/>
</dbReference>
<dbReference type="InterPro" id="IPR025161">
    <property type="entry name" value="IS402-like_dom"/>
</dbReference>
<proteinExistence type="predicted"/>